<dbReference type="PANTHER" id="PTHR43428:SF1">
    <property type="entry name" value="ARSENATE REDUCTASE"/>
    <property type="match status" value="1"/>
</dbReference>
<dbReference type="InterPro" id="IPR036196">
    <property type="entry name" value="Ptyr_pPase_sf"/>
</dbReference>
<dbReference type="Gene3D" id="3.40.50.2300">
    <property type="match status" value="1"/>
</dbReference>
<reference evidence="3 4" key="1">
    <citation type="submission" date="2020-08" db="EMBL/GenBank/DDBJ databases">
        <title>Genomic Encyclopedia of Type Strains, Phase IV (KMG-IV): sequencing the most valuable type-strain genomes for metagenomic binning, comparative biology and taxonomic classification.</title>
        <authorList>
            <person name="Goeker M."/>
        </authorList>
    </citation>
    <scope>NUCLEOTIDE SEQUENCE [LARGE SCALE GENOMIC DNA]</scope>
    <source>
        <strain evidence="3 4">DSM 103377</strain>
    </source>
</reference>
<dbReference type="SUPFAM" id="SSF52788">
    <property type="entry name" value="Phosphotyrosine protein phosphatases I"/>
    <property type="match status" value="1"/>
</dbReference>
<evidence type="ECO:0000313" key="4">
    <source>
        <dbReference type="Proteomes" id="UP000553766"/>
    </source>
</evidence>
<keyword evidence="1" id="KW-0059">Arsenical resistance</keyword>
<dbReference type="GO" id="GO:0008794">
    <property type="term" value="F:arsenate reductase (glutaredoxin) activity"/>
    <property type="evidence" value="ECO:0007669"/>
    <property type="project" value="UniProtKB-EC"/>
</dbReference>
<dbReference type="PANTHER" id="PTHR43428">
    <property type="entry name" value="ARSENATE REDUCTASE"/>
    <property type="match status" value="1"/>
</dbReference>
<organism evidence="3 4">
    <name type="scientific">Rubricella aquisinus</name>
    <dbReference type="NCBI Taxonomy" id="2028108"/>
    <lineage>
        <taxon>Bacteria</taxon>
        <taxon>Pseudomonadati</taxon>
        <taxon>Pseudomonadota</taxon>
        <taxon>Alphaproteobacteria</taxon>
        <taxon>Rhodobacterales</taxon>
        <taxon>Paracoccaceae</taxon>
        <taxon>Rubricella</taxon>
    </lineage>
</organism>
<evidence type="ECO:0000313" key="3">
    <source>
        <dbReference type="EMBL" id="MBB5514208.1"/>
    </source>
</evidence>
<dbReference type="EC" id="1.20.4.1" evidence="3"/>
<comment type="caution">
    <text evidence="3">The sequence shown here is derived from an EMBL/GenBank/DDBJ whole genome shotgun (WGS) entry which is preliminary data.</text>
</comment>
<accession>A0A840WGD1</accession>
<dbReference type="Pfam" id="PF01451">
    <property type="entry name" value="LMWPc"/>
    <property type="match status" value="1"/>
</dbReference>
<keyword evidence="4" id="KW-1185">Reference proteome</keyword>
<proteinExistence type="predicted"/>
<feature type="domain" description="Phosphotyrosine protein phosphatase I" evidence="2">
    <location>
        <begin position="2"/>
        <end position="140"/>
    </location>
</feature>
<protein>
    <submittedName>
        <fullName evidence="3">Arsenate reductase</fullName>
        <ecNumber evidence="3">1.20.4.1</ecNumber>
    </submittedName>
</protein>
<dbReference type="RefSeq" id="WP_184007576.1">
    <property type="nucleotide sequence ID" value="NZ_JACIJS010000001.1"/>
</dbReference>
<dbReference type="Proteomes" id="UP000553766">
    <property type="component" value="Unassembled WGS sequence"/>
</dbReference>
<sequence length="159" mass="16534">MLRILFLCTGNSARSILAEATLNGRGGAAFRGYSAGSMPTGAVQPFALEVIKAQGYPATGYRSKSWDEFSGPDAVRMDGIITVCDNAAGEACPLWLGNPSTAHWGLPDPAAVTGQRDVQRAAYASTHQALAARIDALIAAKPTAATLAPTLKRIAAEFA</sequence>
<dbReference type="EMBL" id="JACIJS010000001">
    <property type="protein sequence ID" value="MBB5514208.1"/>
    <property type="molecule type" value="Genomic_DNA"/>
</dbReference>
<evidence type="ECO:0000259" key="2">
    <source>
        <dbReference type="SMART" id="SM00226"/>
    </source>
</evidence>
<name>A0A840WGD1_9RHOB</name>
<dbReference type="CDD" id="cd16345">
    <property type="entry name" value="LMWP_ArsC"/>
    <property type="match status" value="1"/>
</dbReference>
<dbReference type="InterPro" id="IPR023485">
    <property type="entry name" value="Ptyr_pPase"/>
</dbReference>
<dbReference type="AlphaFoldDB" id="A0A840WGD1"/>
<dbReference type="SMART" id="SM00226">
    <property type="entry name" value="LMWPc"/>
    <property type="match status" value="1"/>
</dbReference>
<evidence type="ECO:0000256" key="1">
    <source>
        <dbReference type="ARBA" id="ARBA00022849"/>
    </source>
</evidence>
<dbReference type="GO" id="GO:0046685">
    <property type="term" value="P:response to arsenic-containing substance"/>
    <property type="evidence" value="ECO:0007669"/>
    <property type="project" value="UniProtKB-KW"/>
</dbReference>
<keyword evidence="3" id="KW-0560">Oxidoreductase</keyword>
<gene>
    <name evidence="3" type="ORF">FHS89_000206</name>
</gene>